<name>A0A242A4L2_9ENTE</name>
<dbReference type="RefSeq" id="WP_086273703.1">
    <property type="nucleotide sequence ID" value="NZ_NGKU01000001.1"/>
</dbReference>
<dbReference type="FunFam" id="1.10.10.10:FF:000001">
    <property type="entry name" value="LysR family transcriptional regulator"/>
    <property type="match status" value="1"/>
</dbReference>
<accession>A0A242A4L2</accession>
<dbReference type="Gene3D" id="3.40.190.290">
    <property type="match status" value="1"/>
</dbReference>
<evidence type="ECO:0000256" key="2">
    <source>
        <dbReference type="ARBA" id="ARBA00023015"/>
    </source>
</evidence>
<keyword evidence="3" id="KW-0238">DNA-binding</keyword>
<evidence type="ECO:0000256" key="1">
    <source>
        <dbReference type="ARBA" id="ARBA00009437"/>
    </source>
</evidence>
<gene>
    <name evidence="6" type="ORF">A5886_000746</name>
</gene>
<dbReference type="SUPFAM" id="SSF53850">
    <property type="entry name" value="Periplasmic binding protein-like II"/>
    <property type="match status" value="1"/>
</dbReference>
<sequence length="303" mass="34408">MNIQQMRVVQSIADHGSFREAAKRLFLSQPSLSQSIKELEAELGVQLFERTNQGARLTAEGSEFLDHAQHILNQVELLETRFSSKEAHNLEFSIASQHYDFTAVIVRELLAEFPECRQFRLFETTTLKVINDVEQHRSEFGILYLNDENRAGMLRLLQGAHLHFEQIGTFRPHVFVRQGHPLTQKAAVTLADLAAFSQARFLQEDSRFSFFSEDLVDYAASKQVVHVSDRGTIIGLLQQTDLYGTGSGIVKEPEKQGLVFIPLLHEPEGEIILIKKKNRQISPIGDSFLQKLRHHIASFQSSV</sequence>
<evidence type="ECO:0000313" key="7">
    <source>
        <dbReference type="Proteomes" id="UP000195043"/>
    </source>
</evidence>
<comment type="similarity">
    <text evidence="1">Belongs to the LysR transcriptional regulatory family.</text>
</comment>
<comment type="caution">
    <text evidence="6">The sequence shown here is derived from an EMBL/GenBank/DDBJ whole genome shotgun (WGS) entry which is preliminary data.</text>
</comment>
<evidence type="ECO:0000259" key="5">
    <source>
        <dbReference type="PROSITE" id="PS50931"/>
    </source>
</evidence>
<feature type="domain" description="HTH lysR-type" evidence="5">
    <location>
        <begin position="1"/>
        <end position="58"/>
    </location>
</feature>
<dbReference type="PRINTS" id="PR00039">
    <property type="entry name" value="HTHLYSR"/>
</dbReference>
<evidence type="ECO:0000256" key="4">
    <source>
        <dbReference type="ARBA" id="ARBA00023163"/>
    </source>
</evidence>
<dbReference type="PROSITE" id="PS50931">
    <property type="entry name" value="HTH_LYSR"/>
    <property type="match status" value="1"/>
</dbReference>
<evidence type="ECO:0000313" key="6">
    <source>
        <dbReference type="EMBL" id="OTN75671.1"/>
    </source>
</evidence>
<proteinExistence type="inferred from homology"/>
<dbReference type="GO" id="GO:0032993">
    <property type="term" value="C:protein-DNA complex"/>
    <property type="evidence" value="ECO:0007669"/>
    <property type="project" value="TreeGrafter"/>
</dbReference>
<dbReference type="InterPro" id="IPR005119">
    <property type="entry name" value="LysR_subst-bd"/>
</dbReference>
<dbReference type="Pfam" id="PF00126">
    <property type="entry name" value="HTH_1"/>
    <property type="match status" value="1"/>
</dbReference>
<dbReference type="PANTHER" id="PTHR30346:SF0">
    <property type="entry name" value="HCA OPERON TRANSCRIPTIONAL ACTIVATOR HCAR"/>
    <property type="match status" value="1"/>
</dbReference>
<dbReference type="SUPFAM" id="SSF46785">
    <property type="entry name" value="Winged helix' DNA-binding domain"/>
    <property type="match status" value="1"/>
</dbReference>
<dbReference type="GO" id="GO:0003700">
    <property type="term" value="F:DNA-binding transcription factor activity"/>
    <property type="evidence" value="ECO:0007669"/>
    <property type="project" value="InterPro"/>
</dbReference>
<dbReference type="STRING" id="1834191.A5886_000746"/>
<dbReference type="InterPro" id="IPR000847">
    <property type="entry name" value="LysR_HTH_N"/>
</dbReference>
<keyword evidence="4" id="KW-0804">Transcription</keyword>
<dbReference type="GO" id="GO:0003677">
    <property type="term" value="F:DNA binding"/>
    <property type="evidence" value="ECO:0007669"/>
    <property type="project" value="UniProtKB-KW"/>
</dbReference>
<dbReference type="Gene3D" id="1.10.10.10">
    <property type="entry name" value="Winged helix-like DNA-binding domain superfamily/Winged helix DNA-binding domain"/>
    <property type="match status" value="1"/>
</dbReference>
<dbReference type="EMBL" id="NGKU01000001">
    <property type="protein sequence ID" value="OTN75671.1"/>
    <property type="molecule type" value="Genomic_DNA"/>
</dbReference>
<dbReference type="CDD" id="cd05466">
    <property type="entry name" value="PBP2_LTTR_substrate"/>
    <property type="match status" value="1"/>
</dbReference>
<dbReference type="InterPro" id="IPR036390">
    <property type="entry name" value="WH_DNA-bd_sf"/>
</dbReference>
<evidence type="ECO:0000256" key="3">
    <source>
        <dbReference type="ARBA" id="ARBA00023125"/>
    </source>
</evidence>
<reference evidence="6 7" key="1">
    <citation type="submission" date="2017-05" db="EMBL/GenBank/DDBJ databases">
        <title>The Genome Sequence of Enterococcus sp. 8G7_MSG3316.</title>
        <authorList>
            <consortium name="The Broad Institute Genomics Platform"/>
            <consortium name="The Broad Institute Genomic Center for Infectious Diseases"/>
            <person name="Earl A."/>
            <person name="Manson A."/>
            <person name="Schwartman J."/>
            <person name="Gilmore M."/>
            <person name="Abouelleil A."/>
            <person name="Cao P."/>
            <person name="Chapman S."/>
            <person name="Cusick C."/>
            <person name="Shea T."/>
            <person name="Young S."/>
            <person name="Neafsey D."/>
            <person name="Nusbaum C."/>
            <person name="Birren B."/>
        </authorList>
    </citation>
    <scope>NUCLEOTIDE SEQUENCE [LARGE SCALE GENOMIC DNA]</scope>
    <source>
        <strain evidence="6 7">8G7_MSG3316</strain>
    </source>
</reference>
<protein>
    <recommendedName>
        <fullName evidence="5">HTH lysR-type domain-containing protein</fullName>
    </recommendedName>
</protein>
<keyword evidence="2" id="KW-0805">Transcription regulation</keyword>
<organism evidence="6 7">
    <name type="scientific">Candidatus Enterococcus testudinis</name>
    <dbReference type="NCBI Taxonomy" id="1834191"/>
    <lineage>
        <taxon>Bacteria</taxon>
        <taxon>Bacillati</taxon>
        <taxon>Bacillota</taxon>
        <taxon>Bacilli</taxon>
        <taxon>Lactobacillales</taxon>
        <taxon>Enterococcaceae</taxon>
        <taxon>Enterococcus</taxon>
    </lineage>
</organism>
<keyword evidence="7" id="KW-1185">Reference proteome</keyword>
<dbReference type="InterPro" id="IPR036388">
    <property type="entry name" value="WH-like_DNA-bd_sf"/>
</dbReference>
<dbReference type="OrthoDB" id="9803735at2"/>
<dbReference type="PANTHER" id="PTHR30346">
    <property type="entry name" value="TRANSCRIPTIONAL DUAL REGULATOR HCAR-RELATED"/>
    <property type="match status" value="1"/>
</dbReference>
<dbReference type="Pfam" id="PF03466">
    <property type="entry name" value="LysR_substrate"/>
    <property type="match status" value="1"/>
</dbReference>
<dbReference type="Proteomes" id="UP000195043">
    <property type="component" value="Unassembled WGS sequence"/>
</dbReference>
<dbReference type="AlphaFoldDB" id="A0A242A4L2"/>